<dbReference type="PANTHER" id="PTHR43214:SF43">
    <property type="entry name" value="TWO-COMPONENT RESPONSE REGULATOR"/>
    <property type="match status" value="1"/>
</dbReference>
<evidence type="ECO:0000259" key="3">
    <source>
        <dbReference type="PROSITE" id="PS50110"/>
    </source>
</evidence>
<dbReference type="PROSITE" id="PS50110">
    <property type="entry name" value="RESPONSE_REGULATORY"/>
    <property type="match status" value="1"/>
</dbReference>
<keyword evidence="1" id="KW-0238">DNA-binding</keyword>
<evidence type="ECO:0000313" key="5">
    <source>
        <dbReference type="Proteomes" id="UP001501490"/>
    </source>
</evidence>
<organism evidence="4 5">
    <name type="scientific">Microlunatus ginsengisoli</name>
    <dbReference type="NCBI Taxonomy" id="363863"/>
    <lineage>
        <taxon>Bacteria</taxon>
        <taxon>Bacillati</taxon>
        <taxon>Actinomycetota</taxon>
        <taxon>Actinomycetes</taxon>
        <taxon>Propionibacteriales</taxon>
        <taxon>Propionibacteriaceae</taxon>
        <taxon>Microlunatus</taxon>
    </lineage>
</organism>
<dbReference type="InterPro" id="IPR039420">
    <property type="entry name" value="WalR-like"/>
</dbReference>
<evidence type="ECO:0000256" key="2">
    <source>
        <dbReference type="PROSITE-ProRule" id="PRU00169"/>
    </source>
</evidence>
<dbReference type="InterPro" id="IPR001789">
    <property type="entry name" value="Sig_transdc_resp-reg_receiver"/>
</dbReference>
<dbReference type="Pfam" id="PF00072">
    <property type="entry name" value="Response_reg"/>
    <property type="match status" value="1"/>
</dbReference>
<dbReference type="RefSeq" id="WP_344803823.1">
    <property type="nucleotide sequence ID" value="NZ_BAABAB010000014.1"/>
</dbReference>
<dbReference type="InterPro" id="IPR011006">
    <property type="entry name" value="CheY-like_superfamily"/>
</dbReference>
<comment type="caution">
    <text evidence="4">The sequence shown here is derived from an EMBL/GenBank/DDBJ whole genome shotgun (WGS) entry which is preliminary data.</text>
</comment>
<evidence type="ECO:0000313" key="4">
    <source>
        <dbReference type="EMBL" id="GAA3617290.1"/>
    </source>
</evidence>
<dbReference type="Proteomes" id="UP001501490">
    <property type="component" value="Unassembled WGS sequence"/>
</dbReference>
<reference evidence="5" key="1">
    <citation type="journal article" date="2019" name="Int. J. Syst. Evol. Microbiol.">
        <title>The Global Catalogue of Microorganisms (GCM) 10K type strain sequencing project: providing services to taxonomists for standard genome sequencing and annotation.</title>
        <authorList>
            <consortium name="The Broad Institute Genomics Platform"/>
            <consortium name="The Broad Institute Genome Sequencing Center for Infectious Disease"/>
            <person name="Wu L."/>
            <person name="Ma J."/>
        </authorList>
    </citation>
    <scope>NUCLEOTIDE SEQUENCE [LARGE SCALE GENOMIC DNA]</scope>
    <source>
        <strain evidence="5">JCM 16929</strain>
    </source>
</reference>
<feature type="domain" description="Response regulatory" evidence="3">
    <location>
        <begin position="3"/>
        <end position="119"/>
    </location>
</feature>
<evidence type="ECO:0000256" key="1">
    <source>
        <dbReference type="ARBA" id="ARBA00023125"/>
    </source>
</evidence>
<accession>A0ABP6ZS04</accession>
<proteinExistence type="predicted"/>
<feature type="modified residue" description="4-aspartylphosphate" evidence="2">
    <location>
        <position position="54"/>
    </location>
</feature>
<protein>
    <recommendedName>
        <fullName evidence="3">Response regulatory domain-containing protein</fullName>
    </recommendedName>
</protein>
<sequence length="125" mass="13036">MASVIVVDDHPLARRAASALVRSSASLELVGSAASGAEALELAERLRPDVVIMDVRMPDLDGIETTRLLLSRLPDVRVVLISTGMVGDLPPGITDCGAAGFVSKQDLTLDSLTAVIDGRGRTAQT</sequence>
<keyword evidence="2" id="KW-0597">Phosphoprotein</keyword>
<name>A0ABP6ZS04_9ACTN</name>
<gene>
    <name evidence="4" type="ORF">GCM10022236_19270</name>
</gene>
<dbReference type="PANTHER" id="PTHR43214">
    <property type="entry name" value="TWO-COMPONENT RESPONSE REGULATOR"/>
    <property type="match status" value="1"/>
</dbReference>
<keyword evidence="5" id="KW-1185">Reference proteome</keyword>
<dbReference type="InterPro" id="IPR058245">
    <property type="entry name" value="NreC/VraR/RcsB-like_REC"/>
</dbReference>
<dbReference type="Gene3D" id="3.40.50.2300">
    <property type="match status" value="1"/>
</dbReference>
<dbReference type="SUPFAM" id="SSF52172">
    <property type="entry name" value="CheY-like"/>
    <property type="match status" value="1"/>
</dbReference>
<dbReference type="EMBL" id="BAABAB010000014">
    <property type="protein sequence ID" value="GAA3617290.1"/>
    <property type="molecule type" value="Genomic_DNA"/>
</dbReference>
<dbReference type="SMART" id="SM00448">
    <property type="entry name" value="REC"/>
    <property type="match status" value="1"/>
</dbReference>
<dbReference type="CDD" id="cd17535">
    <property type="entry name" value="REC_NarL-like"/>
    <property type="match status" value="1"/>
</dbReference>